<evidence type="ECO:0000313" key="2">
    <source>
        <dbReference type="Proteomes" id="UP000824023"/>
    </source>
</evidence>
<name>A0A9D2A4D1_9BACE</name>
<dbReference type="InterPro" id="IPR036388">
    <property type="entry name" value="WH-like_DNA-bd_sf"/>
</dbReference>
<dbReference type="Gene3D" id="1.10.10.10">
    <property type="entry name" value="Winged helix-like DNA-binding domain superfamily/Winged helix DNA-binding domain"/>
    <property type="match status" value="1"/>
</dbReference>
<dbReference type="Pfam" id="PF10771">
    <property type="entry name" value="DUF2582"/>
    <property type="match status" value="1"/>
</dbReference>
<organism evidence="1 2">
    <name type="scientific">Candidatus Bacteroides merdipullorum</name>
    <dbReference type="NCBI Taxonomy" id="2838474"/>
    <lineage>
        <taxon>Bacteria</taxon>
        <taxon>Pseudomonadati</taxon>
        <taxon>Bacteroidota</taxon>
        <taxon>Bacteroidia</taxon>
        <taxon>Bacteroidales</taxon>
        <taxon>Bacteroidaceae</taxon>
        <taxon>Bacteroides</taxon>
    </lineage>
</organism>
<reference evidence="1" key="2">
    <citation type="submission" date="2021-04" db="EMBL/GenBank/DDBJ databases">
        <authorList>
            <person name="Gilroy R."/>
        </authorList>
    </citation>
    <scope>NUCLEOTIDE SEQUENCE</scope>
    <source>
        <strain evidence="1">ChiHjej12B11-24981</strain>
    </source>
</reference>
<proteinExistence type="predicted"/>
<reference evidence="1" key="1">
    <citation type="journal article" date="2021" name="PeerJ">
        <title>Extensive microbial diversity within the chicken gut microbiome revealed by metagenomics and culture.</title>
        <authorList>
            <person name="Gilroy R."/>
            <person name="Ravi A."/>
            <person name="Getino M."/>
            <person name="Pursley I."/>
            <person name="Horton D.L."/>
            <person name="Alikhan N.F."/>
            <person name="Baker D."/>
            <person name="Gharbi K."/>
            <person name="Hall N."/>
            <person name="Watson M."/>
            <person name="Adriaenssens E.M."/>
            <person name="Foster-Nyarko E."/>
            <person name="Jarju S."/>
            <person name="Secka A."/>
            <person name="Antonio M."/>
            <person name="Oren A."/>
            <person name="Chaudhuri R.R."/>
            <person name="La Ragione R."/>
            <person name="Hildebrand F."/>
            <person name="Pallen M.J."/>
        </authorList>
    </citation>
    <scope>NUCLEOTIDE SEQUENCE</scope>
    <source>
        <strain evidence="1">ChiHjej12B11-24981</strain>
    </source>
</reference>
<dbReference type="InterPro" id="IPR019707">
    <property type="entry name" value="DUF2582"/>
</dbReference>
<sequence>MNVQTIGENAGIVYRVLASEHREWSYSEVKEKTGLPDRELNAAIGWLAREGKLGIEETKAGRRNLIYLTLSYYNG</sequence>
<protein>
    <submittedName>
        <fullName evidence="1">Winged helix-turn-helix domain-containing protein</fullName>
    </submittedName>
</protein>
<dbReference type="Proteomes" id="UP000824023">
    <property type="component" value="Unassembled WGS sequence"/>
</dbReference>
<dbReference type="EMBL" id="DXCK01000102">
    <property type="protein sequence ID" value="HIZ02053.1"/>
    <property type="molecule type" value="Genomic_DNA"/>
</dbReference>
<dbReference type="AlphaFoldDB" id="A0A9D2A4D1"/>
<gene>
    <name evidence="1" type="ORF">H9819_07390</name>
</gene>
<comment type="caution">
    <text evidence="1">The sequence shown here is derived from an EMBL/GenBank/DDBJ whole genome shotgun (WGS) entry which is preliminary data.</text>
</comment>
<evidence type="ECO:0000313" key="1">
    <source>
        <dbReference type="EMBL" id="HIZ02053.1"/>
    </source>
</evidence>
<accession>A0A9D2A4D1</accession>